<reference evidence="1 2" key="1">
    <citation type="submission" date="2018-04" db="EMBL/GenBank/DDBJ databases">
        <title>Genome sequencing of Flavobacterium sp. HYN0059.</title>
        <authorList>
            <person name="Yi H."/>
            <person name="Baek C."/>
        </authorList>
    </citation>
    <scope>NUCLEOTIDE SEQUENCE [LARGE SCALE GENOMIC DNA]</scope>
    <source>
        <strain evidence="1 2">HYN0059</strain>
    </source>
</reference>
<accession>A0A2S1QXT7</accession>
<evidence type="ECO:0000313" key="1">
    <source>
        <dbReference type="EMBL" id="AWH85202.1"/>
    </source>
</evidence>
<dbReference type="InterPro" id="IPR021272">
    <property type="entry name" value="DUF2851"/>
</dbReference>
<gene>
    <name evidence="1" type="ORF">HYN59_08735</name>
</gene>
<proteinExistence type="predicted"/>
<dbReference type="AlphaFoldDB" id="A0A2S1QXT7"/>
<keyword evidence="2" id="KW-1185">Reference proteome</keyword>
<sequence length="423" mass="48829">MKEDFLHHVWHYKKFSIHGLKTVQGEDIEILNAGQYLQQTGPDFFNAQIVIGGQKWAGNVEIHLRSSDWYLHSHENDPNYDNVVLHVVWDHDTQVLRKDNSEIPVLELKHYTDPKLLESYNALAAAKTWIYCEKELETMNSFILENWKERLFFERLERKAAPIIQLAQETGNDWEAVLFCFLAKNFGLNTNGNAFYAIAGSLPFALVRKESFDAGNLEALFFGRAGLLDGDPEDVYPLDLKARFEYMSNKHQLQRVHIDNLEFFRHRPDNFPTIRLSQFAALYNAHQNLFSKIINCATVEEIYKVFEVQASAYWQSHYTFDKESTKKRKALTASFIDLIIINTVIPFRFAYAKSTGKEVSEELVALLQAVAPEKNAIVDKFRSFKVTAGSAYDTQSLLQLRNEYCSRKRCMQCALGLELLKSN</sequence>
<dbReference type="Pfam" id="PF11013">
    <property type="entry name" value="DUF2851"/>
    <property type="match status" value="1"/>
</dbReference>
<dbReference type="OrthoDB" id="1005072at2"/>
<dbReference type="Proteomes" id="UP000244929">
    <property type="component" value="Chromosome"/>
</dbReference>
<dbReference type="KEGG" id="falb:HYN59_08735"/>
<dbReference type="EMBL" id="CP029186">
    <property type="protein sequence ID" value="AWH85202.1"/>
    <property type="molecule type" value="Genomic_DNA"/>
</dbReference>
<protein>
    <submittedName>
        <fullName evidence="1">DUF2851 domain-containing protein</fullName>
    </submittedName>
</protein>
<dbReference type="RefSeq" id="WP_108777906.1">
    <property type="nucleotide sequence ID" value="NZ_CP029186.1"/>
</dbReference>
<name>A0A2S1QXT7_9FLAO</name>
<evidence type="ECO:0000313" key="2">
    <source>
        <dbReference type="Proteomes" id="UP000244929"/>
    </source>
</evidence>
<organism evidence="1 2">
    <name type="scientific">Flavobacterium album</name>
    <dbReference type="NCBI Taxonomy" id="2175091"/>
    <lineage>
        <taxon>Bacteria</taxon>
        <taxon>Pseudomonadati</taxon>
        <taxon>Bacteroidota</taxon>
        <taxon>Flavobacteriia</taxon>
        <taxon>Flavobacteriales</taxon>
        <taxon>Flavobacteriaceae</taxon>
        <taxon>Flavobacterium</taxon>
    </lineage>
</organism>